<keyword evidence="7 9" id="KW-0411">Iron-sulfur</keyword>
<dbReference type="PROSITE" id="PS51918">
    <property type="entry name" value="RADICAL_SAM"/>
    <property type="match status" value="1"/>
</dbReference>
<dbReference type="InterPro" id="IPR058240">
    <property type="entry name" value="rSAM_sf"/>
</dbReference>
<evidence type="ECO:0000256" key="5">
    <source>
        <dbReference type="ARBA" id="ARBA00022723"/>
    </source>
</evidence>
<keyword evidence="8 9" id="KW-0143">Chaperone</keyword>
<comment type="subcellular location">
    <subcellularLocation>
        <location evidence="9">Cytoplasm</location>
    </subcellularLocation>
</comment>
<evidence type="ECO:0000259" key="10">
    <source>
        <dbReference type="PROSITE" id="PS51918"/>
    </source>
</evidence>
<dbReference type="InterPro" id="IPR006638">
    <property type="entry name" value="Elp3/MiaA/NifB-like_rSAM"/>
</dbReference>
<feature type="domain" description="Radical SAM core" evidence="10">
    <location>
        <begin position="1"/>
        <end position="242"/>
    </location>
</feature>
<dbReference type="AlphaFoldDB" id="Q4C7C7"/>
<dbReference type="SUPFAM" id="SSF102114">
    <property type="entry name" value="Radical SAM enzymes"/>
    <property type="match status" value="1"/>
</dbReference>
<evidence type="ECO:0000313" key="12">
    <source>
        <dbReference type="Proteomes" id="UP000003922"/>
    </source>
</evidence>
<dbReference type="KEGG" id="cwa:CwatDRAFT_5610"/>
<dbReference type="GO" id="GO:0005737">
    <property type="term" value="C:cytoplasm"/>
    <property type="evidence" value="ECO:0007669"/>
    <property type="project" value="UniProtKB-SubCell"/>
</dbReference>
<accession>Q4C7C7</accession>
<reference evidence="11" key="3">
    <citation type="submission" date="2016-12" db="EMBL/GenBank/DDBJ databases">
        <title>Annotation of the draft genome assembly of Crocosphaera watsonii WH 8501.</title>
        <authorList>
            <consortium name="US DOE Joint Genome Institute (JGI-ORNL)"/>
            <person name="Larimer F."/>
            <person name="Land M."/>
        </authorList>
    </citation>
    <scope>NUCLEOTIDE SEQUENCE</scope>
    <source>
        <strain evidence="11">WH 8501</strain>
    </source>
</reference>
<dbReference type="PANTHER" id="PTHR13932">
    <property type="entry name" value="COPROPORPHYRINIGEN III OXIDASE"/>
    <property type="match status" value="1"/>
</dbReference>
<dbReference type="InterPro" id="IPR010723">
    <property type="entry name" value="HemN_C"/>
</dbReference>
<protein>
    <recommendedName>
        <fullName evidence="2 9">Heme chaperone HemW</fullName>
    </recommendedName>
</protein>
<dbReference type="InterPro" id="IPR004559">
    <property type="entry name" value="HemW-like"/>
</dbReference>
<evidence type="ECO:0000256" key="6">
    <source>
        <dbReference type="ARBA" id="ARBA00023004"/>
    </source>
</evidence>
<dbReference type="RefSeq" id="WP_007304332.1">
    <property type="nucleotide sequence ID" value="NZ_AADV02000002.1"/>
</dbReference>
<evidence type="ECO:0000256" key="4">
    <source>
        <dbReference type="ARBA" id="ARBA00022691"/>
    </source>
</evidence>
<dbReference type="GO" id="GO:0006779">
    <property type="term" value="P:porphyrin-containing compound biosynthetic process"/>
    <property type="evidence" value="ECO:0007669"/>
    <property type="project" value="InterPro"/>
</dbReference>
<comment type="similarity">
    <text evidence="1">Belongs to the anaerobic coproporphyrinogen-III oxidase family. HemW subfamily.</text>
</comment>
<name>Q4C7C7_CROWT</name>
<organism evidence="11 12">
    <name type="scientific">Crocosphaera watsonii WH 8501</name>
    <dbReference type="NCBI Taxonomy" id="165597"/>
    <lineage>
        <taxon>Bacteria</taxon>
        <taxon>Bacillati</taxon>
        <taxon>Cyanobacteriota</taxon>
        <taxon>Cyanophyceae</taxon>
        <taxon>Oscillatoriophycideae</taxon>
        <taxon>Chroococcales</taxon>
        <taxon>Aphanothecaceae</taxon>
        <taxon>Crocosphaera</taxon>
    </lineage>
</organism>
<comment type="caution">
    <text evidence="11">The sequence shown here is derived from an EMBL/GenBank/DDBJ whole genome shotgun (WGS) entry which is preliminary data.</text>
</comment>
<sequence length="417" mass="48422">MDFLIPVSAYLHIPFCRRRCYYCDFPISVLGDKTNTNTSGSISEYVQFLCEEIKITPTYNRPLKTVFFGGGTPSLLPPRYLDKILATLDQQFGICADAEISMEIDPGTFSLEQLSDYKTLGVNRFSLGIQSFDDKLLEKSGRFHRYKDIEQSIDFIYKTNIINFSLDLISGLPYQTLEDWKSSLEKAIKIQPSHISCYDLVLEPVTAFGKQYKPGKFPLPDDDNTMLMYKMGQRILTEAGYEHYEISNYAQQGYQCLHNLVYWENKPYYALGMGAASYSNNQRFTRPRTRKDYYQWIEKLKQSDYSLDCDYLDTIDIILETFMLGLRLKKGVDWSKIYTSFGEDIIKLIYKILLPYYQQKLVYFQDINDKFITEIKDNNLHDINRVMLSDPDGFLLSNTILADLFAQLESTILESTI</sequence>
<dbReference type="InterPro" id="IPR007197">
    <property type="entry name" value="rSAM"/>
</dbReference>
<keyword evidence="5 9" id="KW-0479">Metal-binding</keyword>
<dbReference type="Gene3D" id="3.20.20.70">
    <property type="entry name" value="Aldolase class I"/>
    <property type="match status" value="1"/>
</dbReference>
<dbReference type="CDD" id="cd01335">
    <property type="entry name" value="Radical_SAM"/>
    <property type="match status" value="1"/>
</dbReference>
<dbReference type="GO" id="GO:0046872">
    <property type="term" value="F:metal ion binding"/>
    <property type="evidence" value="ECO:0007669"/>
    <property type="project" value="UniProtKB-UniRule"/>
</dbReference>
<gene>
    <name evidence="11" type="ORF">CwatDRAFT_5610</name>
</gene>
<dbReference type="PANTHER" id="PTHR13932:SF5">
    <property type="entry name" value="RADICAL S-ADENOSYL METHIONINE DOMAIN-CONTAINING PROTEIN 1, MITOCHONDRIAL"/>
    <property type="match status" value="1"/>
</dbReference>
<evidence type="ECO:0000313" key="11">
    <source>
        <dbReference type="EMBL" id="EAM52694.1"/>
    </source>
</evidence>
<evidence type="ECO:0000256" key="3">
    <source>
        <dbReference type="ARBA" id="ARBA00022617"/>
    </source>
</evidence>
<dbReference type="Pfam" id="PF06969">
    <property type="entry name" value="HemN_C"/>
    <property type="match status" value="1"/>
</dbReference>
<dbReference type="SMART" id="SM00729">
    <property type="entry name" value="Elp3"/>
    <property type="match status" value="1"/>
</dbReference>
<keyword evidence="3 9" id="KW-0349">Heme</keyword>
<reference evidence="11" key="1">
    <citation type="submission" date="2004-02" db="EMBL/GenBank/DDBJ databases">
        <authorList>
            <consortium name="DOE Joint Genome Institute"/>
        </authorList>
    </citation>
    <scope>NUCLEOTIDE SEQUENCE [LARGE SCALE GENOMIC DNA]</scope>
    <source>
        <strain evidence="11">WH 8501</strain>
    </source>
</reference>
<dbReference type="SFLD" id="SFLDF00562">
    <property type="entry name" value="HemN-like__clustered_with_heat"/>
    <property type="match status" value="1"/>
</dbReference>
<dbReference type="SFLD" id="SFLDG01082">
    <property type="entry name" value="B12-binding_domain_containing"/>
    <property type="match status" value="1"/>
</dbReference>
<dbReference type="SFLD" id="SFLDF00288">
    <property type="entry name" value="HemN-like__clustered_with_nucl"/>
    <property type="match status" value="1"/>
</dbReference>
<keyword evidence="9" id="KW-0963">Cytoplasm</keyword>
<reference evidence="11" key="2">
    <citation type="submission" date="2005-06" db="EMBL/GenBank/DDBJ databases">
        <title>Sequencing of the draft genome and assembly of Crocosphaera watsonii WH 8501.</title>
        <authorList>
            <consortium name="US DOE Joint Genome Institute (JGI-PGF)"/>
            <person name="Copeland A."/>
            <person name="Lucas S."/>
            <person name="Lapidus A."/>
            <person name="Barry K."/>
            <person name="Detter C."/>
            <person name="Glavina T."/>
            <person name="Hammon N."/>
            <person name="Israni S."/>
            <person name="Pitluck S."/>
            <person name="Richardson P."/>
        </authorList>
    </citation>
    <scope>NUCLEOTIDE SEQUENCE [LARGE SCALE GENOMIC DNA]</scope>
    <source>
        <strain evidence="11">WH 8501</strain>
    </source>
</reference>
<keyword evidence="6 9" id="KW-0408">Iron</keyword>
<evidence type="ECO:0000256" key="7">
    <source>
        <dbReference type="ARBA" id="ARBA00023014"/>
    </source>
</evidence>
<dbReference type="EMBL" id="AADV02000002">
    <property type="protein sequence ID" value="EAM52694.1"/>
    <property type="molecule type" value="Genomic_DNA"/>
</dbReference>
<dbReference type="Proteomes" id="UP000003922">
    <property type="component" value="Unassembled WGS sequence"/>
</dbReference>
<keyword evidence="12" id="KW-1185">Reference proteome</keyword>
<dbReference type="Pfam" id="PF04055">
    <property type="entry name" value="Radical_SAM"/>
    <property type="match status" value="1"/>
</dbReference>
<dbReference type="NCBIfam" id="TIGR00539">
    <property type="entry name" value="hemN_rel"/>
    <property type="match status" value="1"/>
</dbReference>
<dbReference type="OrthoDB" id="9808022at2"/>
<evidence type="ECO:0000256" key="9">
    <source>
        <dbReference type="RuleBase" id="RU364116"/>
    </source>
</evidence>
<keyword evidence="9" id="KW-0004">4Fe-4S</keyword>
<dbReference type="GO" id="GO:0051539">
    <property type="term" value="F:4 iron, 4 sulfur cluster binding"/>
    <property type="evidence" value="ECO:0007669"/>
    <property type="project" value="UniProtKB-UniRule"/>
</dbReference>
<dbReference type="SFLD" id="SFLDS00029">
    <property type="entry name" value="Radical_SAM"/>
    <property type="match status" value="2"/>
</dbReference>
<dbReference type="InterPro" id="IPR013785">
    <property type="entry name" value="Aldolase_TIM"/>
</dbReference>
<dbReference type="GO" id="GO:0004109">
    <property type="term" value="F:coproporphyrinogen oxidase activity"/>
    <property type="evidence" value="ECO:0007669"/>
    <property type="project" value="InterPro"/>
</dbReference>
<evidence type="ECO:0000256" key="2">
    <source>
        <dbReference type="ARBA" id="ARBA00017228"/>
    </source>
</evidence>
<keyword evidence="4 9" id="KW-0949">S-adenosyl-L-methionine</keyword>
<comment type="function">
    <text evidence="9">Probably acts as a heme chaperone, transferring heme to an unknown acceptor. Binds one molecule of heme per monomer, possibly covalently. Binds 1 [4Fe-4S] cluster. The cluster is coordinated with 3 cysteines and an exchangeable S-adenosyl-L-methionine.</text>
</comment>
<evidence type="ECO:0000256" key="1">
    <source>
        <dbReference type="ARBA" id="ARBA00006100"/>
    </source>
</evidence>
<dbReference type="InterPro" id="IPR034505">
    <property type="entry name" value="Coproporphyrinogen-III_oxidase"/>
</dbReference>
<proteinExistence type="inferred from homology"/>
<evidence type="ECO:0000256" key="8">
    <source>
        <dbReference type="ARBA" id="ARBA00023186"/>
    </source>
</evidence>
<dbReference type="SFLD" id="SFLDG01065">
    <property type="entry name" value="anaerobic_coproporphyrinogen-I"/>
    <property type="match status" value="2"/>
</dbReference>